<dbReference type="Pfam" id="PF21711">
    <property type="entry name" value="DCTN5"/>
    <property type="match status" value="1"/>
</dbReference>
<evidence type="ECO:0000313" key="6">
    <source>
        <dbReference type="EMBL" id="CAD6184598.1"/>
    </source>
</evidence>
<evidence type="ECO:0000256" key="2">
    <source>
        <dbReference type="ARBA" id="ARBA00022490"/>
    </source>
</evidence>
<dbReference type="GO" id="GO:0005869">
    <property type="term" value="C:dynactin complex"/>
    <property type="evidence" value="ECO:0007669"/>
    <property type="project" value="TreeGrafter"/>
</dbReference>
<dbReference type="OrthoDB" id="417208at2759"/>
<evidence type="ECO:0000256" key="3">
    <source>
        <dbReference type="ARBA" id="ARBA00023212"/>
    </source>
</evidence>
<evidence type="ECO:0000256" key="5">
    <source>
        <dbReference type="ARBA" id="ARBA00034865"/>
    </source>
</evidence>
<keyword evidence="2" id="KW-0963">Cytoplasm</keyword>
<reference evidence="6" key="1">
    <citation type="submission" date="2020-10" db="EMBL/GenBank/DDBJ databases">
        <authorList>
            <person name="Kikuchi T."/>
        </authorList>
    </citation>
    <scope>NUCLEOTIDE SEQUENCE</scope>
    <source>
        <strain evidence="6">NKZ352</strain>
    </source>
</reference>
<dbReference type="PANTHER" id="PTHR46126:SF1">
    <property type="entry name" value="DYNACTIN SUBUNIT 5"/>
    <property type="match status" value="1"/>
</dbReference>
<dbReference type="Proteomes" id="UP000835052">
    <property type="component" value="Unassembled WGS sequence"/>
</dbReference>
<evidence type="ECO:0000256" key="1">
    <source>
        <dbReference type="ARBA" id="ARBA00004245"/>
    </source>
</evidence>
<name>A0A8S1GPI0_9PELO</name>
<evidence type="ECO:0000256" key="4">
    <source>
        <dbReference type="ARBA" id="ARBA00034706"/>
    </source>
</evidence>
<dbReference type="InterPro" id="IPR047125">
    <property type="entry name" value="DCTN5"/>
</dbReference>
<comment type="caution">
    <text evidence="6">The sequence shown here is derived from an EMBL/GenBank/DDBJ whole genome shotgun (WGS) entry which is preliminary data.</text>
</comment>
<proteinExistence type="inferred from homology"/>
<gene>
    <name evidence="6" type="ORF">CAUJ_LOCUS517</name>
</gene>
<comment type="similarity">
    <text evidence="4">Belongs to the dynactin subunits 5/6 family. Dynactin subunit 5 subfamily.</text>
</comment>
<evidence type="ECO:0000313" key="7">
    <source>
        <dbReference type="Proteomes" id="UP000835052"/>
    </source>
</evidence>
<comment type="subcellular location">
    <subcellularLocation>
        <location evidence="1">Cytoplasm</location>
        <location evidence="1">Cytoskeleton</location>
    </subcellularLocation>
</comment>
<sequence>MDLPVVTYEKEEYVETASGNKICKKNTIASNTIFGTQNIIISGKTIIQKDVILRGDLAVIRIGRYCIVQRGTIIRPSLKQFVRKPTMFPVTIGDSVFVEEECVINAAYIGSFVHVGARSVLGRACTIKECCRVLPDSVVSADAVFPPFSTIGGNPARIVGQEPECTENLMVEATTMYYDNFVPSNLPKASFA</sequence>
<dbReference type="SUPFAM" id="SSF51161">
    <property type="entry name" value="Trimeric LpxA-like enzymes"/>
    <property type="match status" value="1"/>
</dbReference>
<dbReference type="CDD" id="cd03359">
    <property type="entry name" value="LbH_Dynactin_5"/>
    <property type="match status" value="1"/>
</dbReference>
<dbReference type="Gene3D" id="2.160.10.10">
    <property type="entry name" value="Hexapeptide repeat proteins"/>
    <property type="match status" value="1"/>
</dbReference>
<protein>
    <recommendedName>
        <fullName evidence="5">Dynactin subunit 5</fullName>
    </recommendedName>
</protein>
<accession>A0A8S1GPI0</accession>
<keyword evidence="7" id="KW-1185">Reference proteome</keyword>
<organism evidence="6 7">
    <name type="scientific">Caenorhabditis auriculariae</name>
    <dbReference type="NCBI Taxonomy" id="2777116"/>
    <lineage>
        <taxon>Eukaryota</taxon>
        <taxon>Metazoa</taxon>
        <taxon>Ecdysozoa</taxon>
        <taxon>Nematoda</taxon>
        <taxon>Chromadorea</taxon>
        <taxon>Rhabditida</taxon>
        <taxon>Rhabditina</taxon>
        <taxon>Rhabditomorpha</taxon>
        <taxon>Rhabditoidea</taxon>
        <taxon>Rhabditidae</taxon>
        <taxon>Peloderinae</taxon>
        <taxon>Caenorhabditis</taxon>
    </lineage>
</organism>
<dbReference type="AlphaFoldDB" id="A0A8S1GPI0"/>
<dbReference type="InterPro" id="IPR011004">
    <property type="entry name" value="Trimer_LpxA-like_sf"/>
</dbReference>
<dbReference type="PANTHER" id="PTHR46126">
    <property type="entry name" value="DYNACTIN SUBUNIT 5"/>
    <property type="match status" value="1"/>
</dbReference>
<keyword evidence="3" id="KW-0206">Cytoskeleton</keyword>
<dbReference type="EMBL" id="CAJGYM010000001">
    <property type="protein sequence ID" value="CAD6184598.1"/>
    <property type="molecule type" value="Genomic_DNA"/>
</dbReference>